<keyword evidence="5" id="KW-0808">Transferase</keyword>
<keyword evidence="12" id="KW-1185">Reference proteome</keyword>
<accession>A0A545V4T5</accession>
<evidence type="ECO:0000256" key="3">
    <source>
        <dbReference type="ARBA" id="ARBA00012923"/>
    </source>
</evidence>
<comment type="similarity">
    <text evidence="2">Belongs to the NMT family.</text>
</comment>
<evidence type="ECO:0000256" key="4">
    <source>
        <dbReference type="ARBA" id="ARBA00022240"/>
    </source>
</evidence>
<evidence type="ECO:0000256" key="7">
    <source>
        <dbReference type="ARBA" id="ARBA00031242"/>
    </source>
</evidence>
<organism evidence="11 12">
    <name type="scientific">Cordyceps javanica</name>
    <dbReference type="NCBI Taxonomy" id="43265"/>
    <lineage>
        <taxon>Eukaryota</taxon>
        <taxon>Fungi</taxon>
        <taxon>Dikarya</taxon>
        <taxon>Ascomycota</taxon>
        <taxon>Pezizomycotina</taxon>
        <taxon>Sordariomycetes</taxon>
        <taxon>Hypocreomycetidae</taxon>
        <taxon>Hypocreales</taxon>
        <taxon>Cordycipitaceae</taxon>
        <taxon>Cordyceps</taxon>
    </lineage>
</organism>
<sequence length="87" mass="10356">MASYKFWKAQPVTQFNSAFEASDGPIREINPEDIPPEPEKLLPGYEWATLDLDIESHLDEVFHFLEEHYVEDSDNEFRFRYSKNFLK</sequence>
<comment type="catalytic activity">
    <reaction evidence="9">
        <text>N-terminal glycyl-[protein] + tetradecanoyl-CoA = N-tetradecanoylglycyl-[protein] + CoA + H(+)</text>
        <dbReference type="Rhea" id="RHEA:15521"/>
        <dbReference type="Rhea" id="RHEA-COMP:12666"/>
        <dbReference type="Rhea" id="RHEA-COMP:12667"/>
        <dbReference type="ChEBI" id="CHEBI:15378"/>
        <dbReference type="ChEBI" id="CHEBI:57287"/>
        <dbReference type="ChEBI" id="CHEBI:57385"/>
        <dbReference type="ChEBI" id="CHEBI:64723"/>
        <dbReference type="ChEBI" id="CHEBI:133050"/>
        <dbReference type="EC" id="2.3.1.97"/>
    </reaction>
</comment>
<evidence type="ECO:0000256" key="9">
    <source>
        <dbReference type="ARBA" id="ARBA00048276"/>
    </source>
</evidence>
<evidence type="ECO:0000256" key="8">
    <source>
        <dbReference type="ARBA" id="ARBA00031854"/>
    </source>
</evidence>
<dbReference type="EMBL" id="SPUK01000005">
    <property type="protein sequence ID" value="TQV96723.1"/>
    <property type="molecule type" value="Genomic_DNA"/>
</dbReference>
<keyword evidence="6" id="KW-0012">Acyltransferase</keyword>
<name>A0A545V4T5_9HYPO</name>
<evidence type="ECO:0000313" key="11">
    <source>
        <dbReference type="EMBL" id="TQV96723.1"/>
    </source>
</evidence>
<dbReference type="PANTHER" id="PTHR11377">
    <property type="entry name" value="N-MYRISTOYL TRANSFERASE"/>
    <property type="match status" value="1"/>
</dbReference>
<dbReference type="EC" id="2.3.1.97" evidence="3"/>
<feature type="domain" description="Glycylpeptide N-tetradecanoyltransferase N-terminal" evidence="10">
    <location>
        <begin position="29"/>
        <end position="87"/>
    </location>
</feature>
<dbReference type="OrthoDB" id="60315at2759"/>
<evidence type="ECO:0000256" key="6">
    <source>
        <dbReference type="ARBA" id="ARBA00023315"/>
    </source>
</evidence>
<evidence type="ECO:0000256" key="2">
    <source>
        <dbReference type="ARBA" id="ARBA00009469"/>
    </source>
</evidence>
<reference evidence="11 12" key="1">
    <citation type="journal article" date="2019" name="Appl. Microbiol. Biotechnol.">
        <title>Genome sequence of Isaria javanica and comparative genome analysis insights into family S53 peptidase evolution in fungal entomopathogens.</title>
        <authorList>
            <person name="Lin R."/>
            <person name="Zhang X."/>
            <person name="Xin B."/>
            <person name="Zou M."/>
            <person name="Gao Y."/>
            <person name="Qin F."/>
            <person name="Hu Q."/>
            <person name="Xie B."/>
            <person name="Cheng X."/>
        </authorList>
    </citation>
    <scope>NUCLEOTIDE SEQUENCE [LARGE SCALE GENOMIC DNA]</scope>
    <source>
        <strain evidence="11 12">IJ1G</strain>
    </source>
</reference>
<dbReference type="Proteomes" id="UP000315783">
    <property type="component" value="Unassembled WGS sequence"/>
</dbReference>
<comment type="caution">
    <text evidence="11">The sequence shown here is derived from an EMBL/GenBank/DDBJ whole genome shotgun (WGS) entry which is preliminary data.</text>
</comment>
<dbReference type="STRING" id="43265.A0A545V4T5"/>
<dbReference type="Gene3D" id="3.40.630.170">
    <property type="match status" value="1"/>
</dbReference>
<dbReference type="SUPFAM" id="SSF55729">
    <property type="entry name" value="Acyl-CoA N-acyltransferases (Nat)"/>
    <property type="match status" value="1"/>
</dbReference>
<evidence type="ECO:0000313" key="12">
    <source>
        <dbReference type="Proteomes" id="UP000315783"/>
    </source>
</evidence>
<dbReference type="GO" id="GO:0004379">
    <property type="term" value="F:glycylpeptide N-tetradecanoyltransferase activity"/>
    <property type="evidence" value="ECO:0007669"/>
    <property type="project" value="UniProtKB-EC"/>
</dbReference>
<protein>
    <recommendedName>
        <fullName evidence="4">Glycylpeptide N-tetradecanoyltransferase</fullName>
        <ecNumber evidence="3">2.3.1.97</ecNumber>
    </recommendedName>
    <alternativeName>
        <fullName evidence="7">Myristoyl-CoA:protein N-myristoyltransferase</fullName>
    </alternativeName>
    <alternativeName>
        <fullName evidence="8">Peptide N-myristoyltransferase</fullName>
    </alternativeName>
</protein>
<evidence type="ECO:0000259" key="10">
    <source>
        <dbReference type="Pfam" id="PF01233"/>
    </source>
</evidence>
<dbReference type="Pfam" id="PF01233">
    <property type="entry name" value="NMT"/>
    <property type="match status" value="1"/>
</dbReference>
<comment type="function">
    <text evidence="1">Adds a myristoyl group to the N-terminal glycine residue of certain cellular proteins.</text>
</comment>
<evidence type="ECO:0000256" key="5">
    <source>
        <dbReference type="ARBA" id="ARBA00022679"/>
    </source>
</evidence>
<proteinExistence type="inferred from homology"/>
<dbReference type="InterPro" id="IPR016181">
    <property type="entry name" value="Acyl_CoA_acyltransferase"/>
</dbReference>
<dbReference type="PANTHER" id="PTHR11377:SF5">
    <property type="entry name" value="GLYCYLPEPTIDE N-TETRADECANOYLTRANSFERASE"/>
    <property type="match status" value="1"/>
</dbReference>
<dbReference type="InterPro" id="IPR000903">
    <property type="entry name" value="NMT"/>
</dbReference>
<gene>
    <name evidence="11" type="ORF">IF1G_03963</name>
</gene>
<dbReference type="GO" id="GO:0005737">
    <property type="term" value="C:cytoplasm"/>
    <property type="evidence" value="ECO:0007669"/>
    <property type="project" value="TreeGrafter"/>
</dbReference>
<dbReference type="AlphaFoldDB" id="A0A545V4T5"/>
<evidence type="ECO:0000256" key="1">
    <source>
        <dbReference type="ARBA" id="ARBA00003900"/>
    </source>
</evidence>
<dbReference type="InterPro" id="IPR022676">
    <property type="entry name" value="NMT_N"/>
</dbReference>